<comment type="caution">
    <text evidence="1">The sequence shown here is derived from an EMBL/GenBank/DDBJ whole genome shotgun (WGS) entry which is preliminary data.</text>
</comment>
<dbReference type="InterPro" id="IPR012657">
    <property type="entry name" value="23S_rRNA-intervening_sequence"/>
</dbReference>
<dbReference type="NCBIfam" id="TIGR02436">
    <property type="entry name" value="four helix bundle protein"/>
    <property type="match status" value="1"/>
</dbReference>
<dbReference type="RefSeq" id="WP_191761771.1">
    <property type="nucleotide sequence ID" value="NZ_VJXY01000067.1"/>
</dbReference>
<dbReference type="Gene3D" id="1.20.1440.60">
    <property type="entry name" value="23S rRNA-intervening sequence"/>
    <property type="match status" value="1"/>
</dbReference>
<organism evidence="1 2">
    <name type="scientific">Komarekiella delphini-convector SJRDD-AB1</name>
    <dbReference type="NCBI Taxonomy" id="2593771"/>
    <lineage>
        <taxon>Bacteria</taxon>
        <taxon>Bacillati</taxon>
        <taxon>Cyanobacteriota</taxon>
        <taxon>Cyanophyceae</taxon>
        <taxon>Nostocales</taxon>
        <taxon>Nostocaceae</taxon>
        <taxon>Komarekiella</taxon>
        <taxon>Komarekiella delphini-convector</taxon>
    </lineage>
</organism>
<dbReference type="InterPro" id="IPR036583">
    <property type="entry name" value="23S_rRNA_IVS_sf"/>
</dbReference>
<reference evidence="1" key="1">
    <citation type="submission" date="2019-07" db="EMBL/GenBank/DDBJ databases">
        <title>Toxilogical consequences of a new and cryptic species of cyanobacteria (Komarekiella delphini-convector) recovered from the epidermis of a bottlenose dolphin and 1500 ft. in the air.</title>
        <authorList>
            <person name="Brown A.O."/>
            <person name="Dvorak P."/>
            <person name="Villanueva C.D."/>
            <person name="Foss A.J."/>
            <person name="Garvey A.D."/>
            <person name="Gibson Q.A."/>
            <person name="Johansen J.R."/>
            <person name="Casamatta D.A."/>
        </authorList>
    </citation>
    <scope>NUCLEOTIDE SEQUENCE</scope>
    <source>
        <strain evidence="1">SJRDD-AB1</strain>
    </source>
</reference>
<keyword evidence="2" id="KW-1185">Reference proteome</keyword>
<evidence type="ECO:0000313" key="2">
    <source>
        <dbReference type="Proteomes" id="UP001165986"/>
    </source>
</evidence>
<evidence type="ECO:0000313" key="1">
    <source>
        <dbReference type="EMBL" id="MBD6620475.1"/>
    </source>
</evidence>
<accession>A0AA40VUT3</accession>
<name>A0AA40VUT3_9NOST</name>
<sequence length="65" mass="7740">MKEQSIQSYRDLKVWQEAMNLAELCYRVTKTFPKEETYGMTKLFQSGCKGVRVWGVRGENEERKF</sequence>
<protein>
    <submittedName>
        <fullName evidence="1">Four helix bundle protein</fullName>
    </submittedName>
</protein>
<dbReference type="SUPFAM" id="SSF158446">
    <property type="entry name" value="IVS-encoded protein-like"/>
    <property type="match status" value="1"/>
</dbReference>
<dbReference type="Proteomes" id="UP001165986">
    <property type="component" value="Unassembled WGS sequence"/>
</dbReference>
<dbReference type="Pfam" id="PF05635">
    <property type="entry name" value="23S_rRNA_IVP"/>
    <property type="match status" value="1"/>
</dbReference>
<proteinExistence type="predicted"/>
<dbReference type="EMBL" id="VJXY01000067">
    <property type="protein sequence ID" value="MBD6620475.1"/>
    <property type="molecule type" value="Genomic_DNA"/>
</dbReference>
<gene>
    <name evidence="1" type="ORF">FNW02_33020</name>
</gene>
<dbReference type="AlphaFoldDB" id="A0AA40VUT3"/>